<keyword evidence="1" id="KW-1133">Transmembrane helix</keyword>
<evidence type="ECO:0000256" key="1">
    <source>
        <dbReference type="SAM" id="Phobius"/>
    </source>
</evidence>
<dbReference type="EMBL" id="JAVRIA010000004">
    <property type="protein sequence ID" value="MDT0558796.1"/>
    <property type="molecule type" value="Genomic_DNA"/>
</dbReference>
<sequence>MIKFFRQIRKSLLSEGKTGKYLKYAIGEIVLVVIGILIALQINLKSQEKTNREHVESILKSVYFNLESDMANPINRFIGFCEFKDSLNTMLLTKNLSYKDYELSGQGHYGLGRLLTYEFEPFQFENQAYERLVANIEIIPDEYMPIVKMLQDVYSKEVPVVNEVAIEVKNFVDEIEDKYQSSFDWYSNTDSTHFRQKVNYMLDNPKHLNDVRRHQYIIDHLLGHMNTLKTNVSIAYSKIHNELMFDEPFSEIVERFYFPKENELKKYTGIYEFVDNPSNTMEFVSKDYYLTLGNGNGFKLINIADNKFAASIDTKGSYIEFIEDEKGDISALTFNRIREKDTISALHKKIK</sequence>
<organism evidence="2 3">
    <name type="scientific">Microcosmobacter mediterraneus</name>
    <dbReference type="NCBI Taxonomy" id="3075607"/>
    <lineage>
        <taxon>Bacteria</taxon>
        <taxon>Pseudomonadati</taxon>
        <taxon>Bacteroidota</taxon>
        <taxon>Flavobacteriia</taxon>
        <taxon>Flavobacteriales</taxon>
        <taxon>Flavobacteriaceae</taxon>
        <taxon>Microcosmobacter</taxon>
    </lineage>
</organism>
<dbReference type="RefSeq" id="WP_311427561.1">
    <property type="nucleotide sequence ID" value="NZ_JAVRIA010000004.1"/>
</dbReference>
<feature type="transmembrane region" description="Helical" evidence="1">
    <location>
        <begin position="21"/>
        <end position="42"/>
    </location>
</feature>
<proteinExistence type="predicted"/>
<evidence type="ECO:0000313" key="3">
    <source>
        <dbReference type="Proteomes" id="UP001259492"/>
    </source>
</evidence>
<gene>
    <name evidence="2" type="ORF">RM697_09060</name>
</gene>
<reference evidence="2 3" key="1">
    <citation type="submission" date="2023-09" db="EMBL/GenBank/DDBJ databases">
        <authorList>
            <person name="Rey-Velasco X."/>
        </authorList>
    </citation>
    <scope>NUCLEOTIDE SEQUENCE [LARGE SCALE GENOMIC DNA]</scope>
    <source>
        <strain evidence="2 3">W332</strain>
    </source>
</reference>
<accession>A0ABU2YKX7</accession>
<protein>
    <submittedName>
        <fullName evidence="2">Uncharacterized protein</fullName>
    </submittedName>
</protein>
<keyword evidence="1" id="KW-0472">Membrane</keyword>
<comment type="caution">
    <text evidence="2">The sequence shown here is derived from an EMBL/GenBank/DDBJ whole genome shotgun (WGS) entry which is preliminary data.</text>
</comment>
<keyword evidence="1" id="KW-0812">Transmembrane</keyword>
<name>A0ABU2YKX7_9FLAO</name>
<dbReference type="Proteomes" id="UP001259492">
    <property type="component" value="Unassembled WGS sequence"/>
</dbReference>
<keyword evidence="3" id="KW-1185">Reference proteome</keyword>
<evidence type="ECO:0000313" key="2">
    <source>
        <dbReference type="EMBL" id="MDT0558796.1"/>
    </source>
</evidence>